<comment type="caution">
    <text evidence="6">The sequence shown here is derived from an EMBL/GenBank/DDBJ whole genome shotgun (WGS) entry which is preliminary data.</text>
</comment>
<dbReference type="Gene3D" id="1.20.58.380">
    <property type="entry name" value="Flagellar protein flit"/>
    <property type="match status" value="1"/>
</dbReference>
<dbReference type="EMBL" id="BSOG01000002">
    <property type="protein sequence ID" value="GLR13107.1"/>
    <property type="molecule type" value="Genomic_DNA"/>
</dbReference>
<comment type="subcellular location">
    <subcellularLocation>
        <location evidence="1">Cytoplasm</location>
        <location evidence="1">Cytosol</location>
    </subcellularLocation>
</comment>
<evidence type="ECO:0000256" key="1">
    <source>
        <dbReference type="ARBA" id="ARBA00004514"/>
    </source>
</evidence>
<gene>
    <name evidence="6" type="ORF">GCM10007907_18970</name>
</gene>
<keyword evidence="4" id="KW-0143">Chaperone</keyword>
<name>A0ABQ5YHG2_9NEIS</name>
<evidence type="ECO:0000256" key="5">
    <source>
        <dbReference type="ARBA" id="ARBA00093797"/>
    </source>
</evidence>
<sequence length="112" mass="12154">MVVSELLSRLEALAATTQQLLALARAEQWDEVVDAIQVQTAATEAFAQVNPPAAQLPATVAAELAARLSAVREAHEEAYSRIDAWRDELGRILQDIDGAKQKSNRLLRAYGG</sequence>
<keyword evidence="3" id="KW-1005">Bacterial flagellum biogenesis</keyword>
<keyword evidence="2" id="KW-0963">Cytoplasm</keyword>
<dbReference type="InterPro" id="IPR008622">
    <property type="entry name" value="FliT"/>
</dbReference>
<evidence type="ECO:0000313" key="6">
    <source>
        <dbReference type="EMBL" id="GLR13107.1"/>
    </source>
</evidence>
<proteinExistence type="predicted"/>
<evidence type="ECO:0000256" key="3">
    <source>
        <dbReference type="ARBA" id="ARBA00022795"/>
    </source>
</evidence>
<accession>A0ABQ5YHG2</accession>
<evidence type="ECO:0000256" key="2">
    <source>
        <dbReference type="ARBA" id="ARBA00022490"/>
    </source>
</evidence>
<reference evidence="7" key="1">
    <citation type="journal article" date="2019" name="Int. J. Syst. Evol. Microbiol.">
        <title>The Global Catalogue of Microorganisms (GCM) 10K type strain sequencing project: providing services to taxonomists for standard genome sequencing and annotation.</title>
        <authorList>
            <consortium name="The Broad Institute Genomics Platform"/>
            <consortium name="The Broad Institute Genome Sequencing Center for Infectious Disease"/>
            <person name="Wu L."/>
            <person name="Ma J."/>
        </authorList>
    </citation>
    <scope>NUCLEOTIDE SEQUENCE [LARGE SCALE GENOMIC DNA]</scope>
    <source>
        <strain evidence="7">NBRC 110044</strain>
    </source>
</reference>
<dbReference type="Pfam" id="PF05400">
    <property type="entry name" value="FliT"/>
    <property type="match status" value="1"/>
</dbReference>
<protein>
    <recommendedName>
        <fullName evidence="5">Flagellar protein FliT</fullName>
    </recommendedName>
</protein>
<evidence type="ECO:0000256" key="4">
    <source>
        <dbReference type="ARBA" id="ARBA00023186"/>
    </source>
</evidence>
<dbReference type="Proteomes" id="UP001156706">
    <property type="component" value="Unassembled WGS sequence"/>
</dbReference>
<evidence type="ECO:0000313" key="7">
    <source>
        <dbReference type="Proteomes" id="UP001156706"/>
    </source>
</evidence>
<keyword evidence="7" id="KW-1185">Reference proteome</keyword>
<organism evidence="6 7">
    <name type="scientific">Chitinimonas prasina</name>
    <dbReference type="NCBI Taxonomy" id="1434937"/>
    <lineage>
        <taxon>Bacteria</taxon>
        <taxon>Pseudomonadati</taxon>
        <taxon>Pseudomonadota</taxon>
        <taxon>Betaproteobacteria</taxon>
        <taxon>Neisseriales</taxon>
        <taxon>Chitinibacteraceae</taxon>
        <taxon>Chitinimonas</taxon>
    </lineage>
</organism>